<dbReference type="Pfam" id="PF11578">
    <property type="entry name" value="DUF3237"/>
    <property type="match status" value="1"/>
</dbReference>
<sequence length="153" mass="15869">MSPVDGAGPAAPGLVPVGEIVVQLGTTRVYGTTREGDRRVTPIVGGTVRIVDPGGDVPPVVAEILPGGADWQRVRADGVIEIDARYEAATAGGDGLILHVRGLRRAAPGGAYFRAGCTVEAGAPGLAELERVLLLVDGVRDADRVRHTLYRVT</sequence>
<keyword evidence="2" id="KW-1185">Reference proteome</keyword>
<dbReference type="Gene3D" id="2.40.160.20">
    <property type="match status" value="1"/>
</dbReference>
<evidence type="ECO:0000313" key="1">
    <source>
        <dbReference type="EMBL" id="MBL3680054.1"/>
    </source>
</evidence>
<reference evidence="1 2" key="1">
    <citation type="submission" date="2018-09" db="EMBL/GenBank/DDBJ databases">
        <title>Comparative genomics of Leucobacter spp.</title>
        <authorList>
            <person name="Reis A.C."/>
            <person name="Kolvenbach B.A."/>
            <person name="Corvini P.F.X."/>
            <person name="Nunes O.C."/>
        </authorList>
    </citation>
    <scope>NUCLEOTIDE SEQUENCE [LARGE SCALE GENOMIC DNA]</scope>
    <source>
        <strain evidence="1 2">TAN 31504</strain>
    </source>
</reference>
<evidence type="ECO:0000313" key="2">
    <source>
        <dbReference type="Proteomes" id="UP001645859"/>
    </source>
</evidence>
<gene>
    <name evidence="1" type="ORF">D3230_12255</name>
</gene>
<dbReference type="RefSeq" id="WP_202345324.1">
    <property type="nucleotide sequence ID" value="NZ_BAAAPI010000004.1"/>
</dbReference>
<dbReference type="EMBL" id="QYAC01000006">
    <property type="protein sequence ID" value="MBL3680054.1"/>
    <property type="molecule type" value="Genomic_DNA"/>
</dbReference>
<protein>
    <submittedName>
        <fullName evidence="1">DUF3237 domain-containing protein</fullName>
    </submittedName>
</protein>
<dbReference type="Proteomes" id="UP001645859">
    <property type="component" value="Unassembled WGS sequence"/>
</dbReference>
<comment type="caution">
    <text evidence="1">The sequence shown here is derived from an EMBL/GenBank/DDBJ whole genome shotgun (WGS) entry which is preliminary data.</text>
</comment>
<organism evidence="1 2">
    <name type="scientific">Leucobacter chromiireducens subsp. solipictus</name>
    <dbReference type="NCBI Taxonomy" id="398235"/>
    <lineage>
        <taxon>Bacteria</taxon>
        <taxon>Bacillati</taxon>
        <taxon>Actinomycetota</taxon>
        <taxon>Actinomycetes</taxon>
        <taxon>Micrococcales</taxon>
        <taxon>Microbacteriaceae</taxon>
        <taxon>Leucobacter</taxon>
    </lineage>
</organism>
<name>A0ABS1SKP0_9MICO</name>
<accession>A0ABS1SKP0</accession>
<proteinExistence type="predicted"/>